<dbReference type="OrthoDB" id="9810148at2"/>
<gene>
    <name evidence="1" type="ORF">JG29_04140</name>
</gene>
<evidence type="ECO:0008006" key="3">
    <source>
        <dbReference type="Google" id="ProtNLM"/>
    </source>
</evidence>
<protein>
    <recommendedName>
        <fullName evidence="3">DNA polymerase III subunit delta</fullName>
    </recommendedName>
</protein>
<dbReference type="Gene3D" id="3.40.50.300">
    <property type="entry name" value="P-loop containing nucleotide triphosphate hydrolases"/>
    <property type="match status" value="1"/>
</dbReference>
<dbReference type="GO" id="GO:0006261">
    <property type="term" value="P:DNA-templated DNA replication"/>
    <property type="evidence" value="ECO:0007669"/>
    <property type="project" value="TreeGrafter"/>
</dbReference>
<dbReference type="InterPro" id="IPR050238">
    <property type="entry name" value="DNA_Rep/Repair_Clamp_Loader"/>
</dbReference>
<comment type="caution">
    <text evidence="1">The sequence shown here is derived from an EMBL/GenBank/DDBJ whole genome shotgun (WGS) entry which is preliminary data.</text>
</comment>
<dbReference type="PATRIC" id="fig|1218508.4.peg.422"/>
<evidence type="ECO:0000313" key="2">
    <source>
        <dbReference type="Proteomes" id="UP000033695"/>
    </source>
</evidence>
<dbReference type="Pfam" id="PF13177">
    <property type="entry name" value="DNA_pol3_delta2"/>
    <property type="match status" value="1"/>
</dbReference>
<dbReference type="STRING" id="1218508.JG29_04140"/>
<evidence type="ECO:0000313" key="1">
    <source>
        <dbReference type="EMBL" id="KJY51363.1"/>
    </source>
</evidence>
<dbReference type="HOGENOM" id="CLU_006229_4_5_9"/>
<accession>A0A0F4KZD3</accession>
<organism evidence="1 2">
    <name type="scientific">Bombilactobacillus mellis</name>
    <dbReference type="NCBI Taxonomy" id="1218508"/>
    <lineage>
        <taxon>Bacteria</taxon>
        <taxon>Bacillati</taxon>
        <taxon>Bacillota</taxon>
        <taxon>Bacilli</taxon>
        <taxon>Lactobacillales</taxon>
        <taxon>Lactobacillaceae</taxon>
        <taxon>Bombilactobacillus</taxon>
    </lineage>
</organism>
<name>A0A0F4KZD3_9LACO</name>
<dbReference type="SUPFAM" id="SSF52540">
    <property type="entry name" value="P-loop containing nucleoside triphosphate hydrolases"/>
    <property type="match status" value="1"/>
</dbReference>
<dbReference type="InterPro" id="IPR027417">
    <property type="entry name" value="P-loop_NTPase"/>
</dbReference>
<sequence>MAAIVEEQKQITQILAHDILQKRVSHAYLFTGADQLQTTALGYWFCQALFCPHAHAGYPCLKCNNCRRIQKGDFPDVSVLQTSKQNLGIDEIRDFKLTLGQTGLENNHRVFLIKGAEKLTLAAENSLLKLLEEPEGDLTIILLAASRSSLLPTVLSRVQIINLPASSDQDLLQRLQQQGYARPDIDLIQKVHLEDQVITDLSANQFSKIKTQVQSWFHLLLDNPLQAFVAVAASILPIIENRSQQEIFWNLLEWYFSQNLSEQTGSTSALMKSRQLGEQFLHAQKLWSANVSFENSLEQLALAADSISKGS</sequence>
<proteinExistence type="predicted"/>
<reference evidence="1 2" key="1">
    <citation type="submission" date="2014-12" db="EMBL/GenBank/DDBJ databases">
        <title>Comparative genomics of the lactic acid bacteria isolated from the honey bee gut.</title>
        <authorList>
            <person name="Ellegaard K.M."/>
            <person name="Tamarit D."/>
            <person name="Javelind E."/>
            <person name="Olofsson T."/>
            <person name="Andersson S.G."/>
            <person name="Vasquez A."/>
        </authorList>
    </citation>
    <scope>NUCLEOTIDE SEQUENCE [LARGE SCALE GENOMIC DNA]</scope>
    <source>
        <strain evidence="1 2">Hon2</strain>
    </source>
</reference>
<dbReference type="AlphaFoldDB" id="A0A0F4KZD3"/>
<dbReference type="EMBL" id="JXBZ01000002">
    <property type="protein sequence ID" value="KJY51363.1"/>
    <property type="molecule type" value="Genomic_DNA"/>
</dbReference>
<dbReference type="PANTHER" id="PTHR11669">
    <property type="entry name" value="REPLICATION FACTOR C / DNA POLYMERASE III GAMMA-TAU SUBUNIT"/>
    <property type="match status" value="1"/>
</dbReference>
<dbReference type="RefSeq" id="WP_045922300.1">
    <property type="nucleotide sequence ID" value="NZ_JAAEDY010000002.1"/>
</dbReference>
<keyword evidence="2" id="KW-1185">Reference proteome</keyword>
<dbReference type="Proteomes" id="UP000033695">
    <property type="component" value="Unassembled WGS sequence"/>
</dbReference>
<dbReference type="PANTHER" id="PTHR11669:SF8">
    <property type="entry name" value="DNA POLYMERASE III SUBUNIT DELTA"/>
    <property type="match status" value="1"/>
</dbReference>